<dbReference type="InterPro" id="IPR000415">
    <property type="entry name" value="Nitroreductase-like"/>
</dbReference>
<name>A0A9E6SXW6_9PROT</name>
<feature type="domain" description="Nitroreductase" evidence="1">
    <location>
        <begin position="419"/>
        <end position="483"/>
    </location>
</feature>
<organism evidence="2 3">
    <name type="scientific">Ferrovum myxofaciens</name>
    <dbReference type="NCBI Taxonomy" id="416213"/>
    <lineage>
        <taxon>Bacteria</taxon>
        <taxon>Pseudomonadati</taxon>
        <taxon>Pseudomonadota</taxon>
        <taxon>Betaproteobacteria</taxon>
        <taxon>Ferrovales</taxon>
        <taxon>Ferrovaceae</taxon>
        <taxon>Ferrovum</taxon>
    </lineage>
</organism>
<dbReference type="PANTHER" id="PTHR42741:SF3">
    <property type="entry name" value="NITROREDUCTASE FAMILY PROTEIN"/>
    <property type="match status" value="1"/>
</dbReference>
<dbReference type="PANTHER" id="PTHR42741">
    <property type="entry name" value="NITROREDUCTASE FAMILY PROTEIN"/>
    <property type="match status" value="1"/>
</dbReference>
<accession>A0A9E6SXW6</accession>
<dbReference type="AlphaFoldDB" id="A0A9E6SXW6"/>
<dbReference type="SUPFAM" id="SSF55469">
    <property type="entry name" value="FMN-dependent nitroreductase-like"/>
    <property type="match status" value="2"/>
</dbReference>
<evidence type="ECO:0000313" key="3">
    <source>
        <dbReference type="Proteomes" id="UP000683551"/>
    </source>
</evidence>
<protein>
    <submittedName>
        <fullName evidence="2">SagB/ThcOx family dehydrogenase</fullName>
    </submittedName>
</protein>
<dbReference type="GO" id="GO:0016491">
    <property type="term" value="F:oxidoreductase activity"/>
    <property type="evidence" value="ECO:0007669"/>
    <property type="project" value="InterPro"/>
</dbReference>
<dbReference type="GeneID" id="301710985"/>
<dbReference type="EMBL" id="CP071137">
    <property type="protein sequence ID" value="QWY77615.1"/>
    <property type="molecule type" value="Genomic_DNA"/>
</dbReference>
<sequence>MTVLSYHERTKHRLEKYAAGPETLDWSMQPDPFRTFAGSKSIALPFSAKQIRMPFEAVYGKNSCFEASLDSVGSLLQLSMGLSAWKEYMGDRWALRCNPSSGNLHPTECYILALNIPGIGNGLHHYRSLDHHLEQRCQVDWHGDARLFIGLSSIHWREAWKYGERAFRYCQLDVGHALGSLRYAAALLGWRLGLVESPDDILGTQRKTDFIGVEPEEFDLFLEADLGQGIRGIPALEYHDWSGSANRIDSSPMYSWPIIEQVSQSTRRQSPLPSLRNTEVQDSPFCMEPEAVKTILGRRSAQKFDASYTMSQDVFFSMLHKLIPENTLPWDIWGFEHRVHPVFFIHRITGMAPGIYILPRGPSIQKNHFRSEFLWEKIGPLILLAKTDCRKAAKTLCCHQSIASESCFSLGMLAEFTILKSNPWRYRQLHWESGLMGQILYLEAEAAGLRGTGIGCFFDDTFHEFLGVSNHELQSVYHFTVGKPLLDSRITTLPPYSSLHSGE</sequence>
<evidence type="ECO:0000259" key="1">
    <source>
        <dbReference type="Pfam" id="PF00881"/>
    </source>
</evidence>
<dbReference type="InterPro" id="IPR029479">
    <property type="entry name" value="Nitroreductase"/>
</dbReference>
<dbReference type="Pfam" id="PF00881">
    <property type="entry name" value="Nitroreductase"/>
    <property type="match status" value="1"/>
</dbReference>
<dbReference type="Proteomes" id="UP000683551">
    <property type="component" value="Chromosome"/>
</dbReference>
<evidence type="ECO:0000313" key="2">
    <source>
        <dbReference type="EMBL" id="QWY77615.1"/>
    </source>
</evidence>
<gene>
    <name evidence="2" type="ORF">JZL65_00560</name>
</gene>
<dbReference type="RefSeq" id="WP_273120410.1">
    <property type="nucleotide sequence ID" value="NZ_CP053675.1"/>
</dbReference>
<dbReference type="Gene3D" id="3.40.109.10">
    <property type="entry name" value="NADH Oxidase"/>
    <property type="match status" value="2"/>
</dbReference>
<dbReference type="CDD" id="cd02142">
    <property type="entry name" value="McbC_SagB-like_oxidoreductase"/>
    <property type="match status" value="2"/>
</dbReference>
<reference evidence="2" key="1">
    <citation type="submission" date="2021-02" db="EMBL/GenBank/DDBJ databases">
        <title>Comparative genomics of Ferrovum myxofaciens strains, predominant extremophile bacteria forming large biofilm stalactites in acid mine ecosystems.</title>
        <authorList>
            <person name="Burkartova K."/>
            <person name="Ridl J."/>
            <person name="Pajer P."/>
            <person name="Falteisek L."/>
        </authorList>
    </citation>
    <scope>NUCLEOTIDE SEQUENCE</scope>
    <source>
        <strain evidence="2">MI1III</strain>
    </source>
</reference>
<proteinExistence type="predicted"/>